<proteinExistence type="inferred from homology"/>
<dbReference type="InterPro" id="IPR028094">
    <property type="entry name" value="RTC4_C"/>
</dbReference>
<evidence type="ECO:0000256" key="5">
    <source>
        <dbReference type="ARBA" id="ARBA00015162"/>
    </source>
</evidence>
<accession>A0AAW0GNQ8</accession>
<evidence type="ECO:0000256" key="7">
    <source>
        <dbReference type="ARBA" id="ARBA00023242"/>
    </source>
</evidence>
<feature type="region of interest" description="Disordered" evidence="8">
    <location>
        <begin position="218"/>
        <end position="274"/>
    </location>
</feature>
<comment type="caution">
    <text evidence="10">The sequence shown here is derived from an EMBL/GenBank/DDBJ whole genome shotgun (WGS) entry which is preliminary data.</text>
</comment>
<evidence type="ECO:0000256" key="4">
    <source>
        <dbReference type="ARBA" id="ARBA00009461"/>
    </source>
</evidence>
<evidence type="ECO:0000259" key="9">
    <source>
        <dbReference type="SMART" id="SM01312"/>
    </source>
</evidence>
<dbReference type="GO" id="GO:0005634">
    <property type="term" value="C:nucleus"/>
    <property type="evidence" value="ECO:0007669"/>
    <property type="project" value="UniProtKB-SubCell"/>
</dbReference>
<dbReference type="Proteomes" id="UP001385951">
    <property type="component" value="Unassembled WGS sequence"/>
</dbReference>
<feature type="region of interest" description="Disordered" evidence="8">
    <location>
        <begin position="618"/>
        <end position="643"/>
    </location>
</feature>
<dbReference type="SMART" id="SM01312">
    <property type="entry name" value="RTC4"/>
    <property type="match status" value="1"/>
</dbReference>
<dbReference type="AlphaFoldDB" id="A0AAW0GNQ8"/>
<comment type="function">
    <text evidence="1">May be involved in a process influencing telomere capping.</text>
</comment>
<reference evidence="10 11" key="1">
    <citation type="submission" date="2022-09" db="EMBL/GenBank/DDBJ databases">
        <authorList>
            <person name="Palmer J.M."/>
        </authorList>
    </citation>
    <scope>NUCLEOTIDE SEQUENCE [LARGE SCALE GENOMIC DNA]</scope>
    <source>
        <strain evidence="10 11">DSM 7382</strain>
    </source>
</reference>
<feature type="domain" description="Restriction of telomere capping protein 4 C-terminal" evidence="9">
    <location>
        <begin position="810"/>
        <end position="919"/>
    </location>
</feature>
<evidence type="ECO:0000313" key="11">
    <source>
        <dbReference type="Proteomes" id="UP001385951"/>
    </source>
</evidence>
<dbReference type="PANTHER" id="PTHR41391:SF1">
    <property type="entry name" value="RESTRICTION OF TELOMERE CAPPING PROTEIN 4"/>
    <property type="match status" value="1"/>
</dbReference>
<dbReference type="InterPro" id="IPR039024">
    <property type="entry name" value="RTC4"/>
</dbReference>
<evidence type="ECO:0000256" key="3">
    <source>
        <dbReference type="ARBA" id="ARBA00004496"/>
    </source>
</evidence>
<evidence type="ECO:0000313" key="10">
    <source>
        <dbReference type="EMBL" id="KAK7695106.1"/>
    </source>
</evidence>
<comment type="similarity">
    <text evidence="4">Belongs to the RTC4 family.</text>
</comment>
<keyword evidence="7" id="KW-0539">Nucleus</keyword>
<evidence type="ECO:0000256" key="6">
    <source>
        <dbReference type="ARBA" id="ARBA00022490"/>
    </source>
</evidence>
<feature type="compositionally biased region" description="Polar residues" evidence="8">
    <location>
        <begin position="632"/>
        <end position="643"/>
    </location>
</feature>
<name>A0AAW0GNQ8_9APHY</name>
<keyword evidence="11" id="KW-1185">Reference proteome</keyword>
<dbReference type="EMBL" id="JASBNA010000002">
    <property type="protein sequence ID" value="KAK7695106.1"/>
    <property type="molecule type" value="Genomic_DNA"/>
</dbReference>
<comment type="subcellular location">
    <subcellularLocation>
        <location evidence="3">Cytoplasm</location>
    </subcellularLocation>
    <subcellularLocation>
        <location evidence="2">Nucleus</location>
    </subcellularLocation>
</comment>
<feature type="compositionally biased region" description="Polar residues" evidence="8">
    <location>
        <begin position="229"/>
        <end position="239"/>
    </location>
</feature>
<dbReference type="GO" id="GO:0005737">
    <property type="term" value="C:cytoplasm"/>
    <property type="evidence" value="ECO:0007669"/>
    <property type="project" value="UniProtKB-SubCell"/>
</dbReference>
<protein>
    <recommendedName>
        <fullName evidence="5">Restriction of telomere capping protein 4</fullName>
    </recommendedName>
</protein>
<evidence type="ECO:0000256" key="1">
    <source>
        <dbReference type="ARBA" id="ARBA00002738"/>
    </source>
</evidence>
<dbReference type="PANTHER" id="PTHR41391">
    <property type="entry name" value="RESTRICTION OF TELOMERE CAPPING PROTEIN 4"/>
    <property type="match status" value="1"/>
</dbReference>
<evidence type="ECO:0000256" key="8">
    <source>
        <dbReference type="SAM" id="MobiDB-lite"/>
    </source>
</evidence>
<dbReference type="Pfam" id="PF14474">
    <property type="entry name" value="RTC4"/>
    <property type="match status" value="1"/>
</dbReference>
<gene>
    <name evidence="10" type="ORF">QCA50_002296</name>
</gene>
<keyword evidence="6" id="KW-0963">Cytoplasm</keyword>
<organism evidence="10 11">
    <name type="scientific">Cerrena zonata</name>
    <dbReference type="NCBI Taxonomy" id="2478898"/>
    <lineage>
        <taxon>Eukaryota</taxon>
        <taxon>Fungi</taxon>
        <taxon>Dikarya</taxon>
        <taxon>Basidiomycota</taxon>
        <taxon>Agaricomycotina</taxon>
        <taxon>Agaricomycetes</taxon>
        <taxon>Polyporales</taxon>
        <taxon>Cerrenaceae</taxon>
        <taxon>Cerrena</taxon>
    </lineage>
</organism>
<feature type="compositionally biased region" description="Low complexity" evidence="8">
    <location>
        <begin position="246"/>
        <end position="271"/>
    </location>
</feature>
<evidence type="ECO:0000256" key="2">
    <source>
        <dbReference type="ARBA" id="ARBA00004123"/>
    </source>
</evidence>
<sequence>MGPVRVHEGSKAASLHHRGKVAQTCTRHDTGCHWTTLLTNQAYFYEDAKRLAQQIESLRIGRPIHLLPDHYVLRVAETLIVSSSQDGAIECSNPDCRLATDNSRRRKGARLCLRRMCSQCCSQVYQSASSQHRQCDICRIHNRSSSDMLGSVNRSTLPLVPLSQGHSLPPPQPISLRTRMLEPVLVSAPSSQAAAETGRYAGQSTAILSQSQSIQPQQSEACSDLERLQSVQSQTQASVPGSVDGSASMISQSQPASQSSLSQSAATGSSARRNKSLSMPIAPEALQQHQNAKIKANEALSAKQERLELQERLKRTCEFVIFYKDGKPPLKLSHYVKNYPDVKVNSIEALKPLQMDDTTLLDHWIGYWQIIGIDTPITADKNRAVLLRLRLSLTEELTDCPGLLDELDLQPKYRTSHKRPANAALISPPKKQIKRTKERDVATIPSTVTEISSESEADSDMDSPYLHPHKETLMNLSGSLASSSKMKAVSLTSHPQRWPTTYTVSAIKLGLDRIRQMAHDDFRRVTEKSAFSIVFSGCTYKKSTVTLVKRTLSSVRSDVLGKHMTKTWAAFLKVKRNFIATDTEDEIELEDNKKGNQPNGSSVIPIPATVREISLEYVTPPPRNDTPHHDSSTSSETLSQPPVLRTSSTATNMIAAAPFPEIPALSLESAFPDPAPGPSSHSNSASAFLSELLGYDPNIPYCEFCDEPITAQPSHILQAMRTKLLKLSYIDPIPGNPNHRRASHFTVYQDYCNRHELETRLLPQAQAAGWPLQPDFDRLHIRILKLRCLIEDILSAPLETLKSNIFYTKIIDQYKGQSSSLAAEGIQNQFANYDGSATGAGYYGEEGHQIIYYILITLLDQNKFNLLKFQRVPWDTLLQQLVLPEMVTRLIQEDLRVTRKEAIITLAESNAFGKLMHPGDDHSRLHAVQNKVADMFGRVRHNLLEGQEEPNPFVDLGDKGKARDTRGVKLEENNNSEIIFLDSLNTTIEDGHTVYILDDSDSD</sequence>